<accession>A0A5C7B2Z9</accession>
<reference evidence="2 3" key="1">
    <citation type="submission" date="2019-08" db="EMBL/GenBank/DDBJ databases">
        <title>Genome of Psychroserpens burtonensis ACAM 167.</title>
        <authorList>
            <person name="Bowman J.P."/>
        </authorList>
    </citation>
    <scope>NUCLEOTIDE SEQUENCE [LARGE SCALE GENOMIC DNA]</scope>
    <source>
        <strain evidence="2 3">ACAM 167</strain>
    </source>
</reference>
<evidence type="ECO:0008006" key="4">
    <source>
        <dbReference type="Google" id="ProtNLM"/>
    </source>
</evidence>
<gene>
    <name evidence="2" type="ORF">ES692_17210</name>
</gene>
<dbReference type="RefSeq" id="WP_147232147.1">
    <property type="nucleotide sequence ID" value="NZ_VOSB01000040.1"/>
</dbReference>
<dbReference type="Proteomes" id="UP000321938">
    <property type="component" value="Unassembled WGS sequence"/>
</dbReference>
<keyword evidence="1" id="KW-0472">Membrane</keyword>
<evidence type="ECO:0000313" key="2">
    <source>
        <dbReference type="EMBL" id="TXE15317.1"/>
    </source>
</evidence>
<evidence type="ECO:0000256" key="1">
    <source>
        <dbReference type="SAM" id="Phobius"/>
    </source>
</evidence>
<evidence type="ECO:0000313" key="3">
    <source>
        <dbReference type="Proteomes" id="UP000321938"/>
    </source>
</evidence>
<dbReference type="AlphaFoldDB" id="A0A5C7B2Z9"/>
<keyword evidence="1" id="KW-0812">Transmembrane</keyword>
<dbReference type="STRING" id="1123037.GCA_000425305_03504"/>
<dbReference type="OrthoDB" id="1190115at2"/>
<proteinExistence type="predicted"/>
<name>A0A5C7B2Z9_9FLAO</name>
<feature type="transmembrane region" description="Helical" evidence="1">
    <location>
        <begin position="21"/>
        <end position="43"/>
    </location>
</feature>
<sequence>MVVLKKLNLDYRVKASTLMETLVATILVVIIFMLASMILNNIFSNTIKNNTQAVDTHLTELQYLQRNDKLQLPYHEEFGQWQIIILEYKENDRNIIEFEAINSSINKTITIEQSSAK</sequence>
<comment type="caution">
    <text evidence="2">The sequence shown here is derived from an EMBL/GenBank/DDBJ whole genome shotgun (WGS) entry which is preliminary data.</text>
</comment>
<keyword evidence="3" id="KW-1185">Reference proteome</keyword>
<protein>
    <recommendedName>
        <fullName evidence="4">Type II secretion system protein</fullName>
    </recommendedName>
</protein>
<organism evidence="2 3">
    <name type="scientific">Psychroserpens burtonensis</name>
    <dbReference type="NCBI Taxonomy" id="49278"/>
    <lineage>
        <taxon>Bacteria</taxon>
        <taxon>Pseudomonadati</taxon>
        <taxon>Bacteroidota</taxon>
        <taxon>Flavobacteriia</taxon>
        <taxon>Flavobacteriales</taxon>
        <taxon>Flavobacteriaceae</taxon>
        <taxon>Psychroserpens</taxon>
    </lineage>
</organism>
<keyword evidence="1" id="KW-1133">Transmembrane helix</keyword>
<dbReference type="EMBL" id="VOSB01000040">
    <property type="protein sequence ID" value="TXE15317.1"/>
    <property type="molecule type" value="Genomic_DNA"/>
</dbReference>